<dbReference type="SMART" id="SM00062">
    <property type="entry name" value="PBPb"/>
    <property type="match status" value="1"/>
</dbReference>
<dbReference type="EMBL" id="CAXAMM010017959">
    <property type="protein sequence ID" value="CAK9042442.1"/>
    <property type="molecule type" value="Genomic_DNA"/>
</dbReference>
<evidence type="ECO:0000313" key="4">
    <source>
        <dbReference type="EMBL" id="CAK9042442.1"/>
    </source>
</evidence>
<dbReference type="Pfam" id="PF00497">
    <property type="entry name" value="SBP_bac_3"/>
    <property type="match status" value="2"/>
</dbReference>
<dbReference type="InterPro" id="IPR001638">
    <property type="entry name" value="Solute-binding_3/MltF_N"/>
</dbReference>
<dbReference type="Gene3D" id="3.40.190.10">
    <property type="entry name" value="Periplasmic binding protein-like II"/>
    <property type="match status" value="4"/>
</dbReference>
<sequence>MVTGFLFRRFVLSAAVLLTLILSAAATPLQLVTLQYPPYEYQDGDKVDGIVVRLLHHAFEKLGRDIEITVLPWKRAQLMAKKGQVDGIFTVYETPERLKYLDYSKKVLIPQTVSLWALRDTDVSYDGTMESLADVSIGLALGVSYGEKADRALKSGALKHLEYAPDSAQNIKKLLAGRTSVVIMNRYGALHHLMEAHMKRLAHITLIAMGLTFCATAVKAETVRLVTLEYPPYQYEAGSDADGIVVRILREAFAKMKADISIEVLPWKRSLKMVETGDADAIFTAYKTAERETFLDYSKTVLMPQVVSVWVNKDKSVAFDGSMDSLSDVSIGLVDGLSYGGTVDDAITSGALTSLDYAPESSNNIKKLMGGRIDAVIMNKYGAMHHLKNLGGLEKVVELEPELSSVPSYIAFSKANNLAGMRDELDTVLQGMIDSGEYQSIIDTYFAQ</sequence>
<feature type="signal peptide" evidence="2">
    <location>
        <begin position="1"/>
        <end position="26"/>
    </location>
</feature>
<dbReference type="Proteomes" id="UP001642464">
    <property type="component" value="Unassembled WGS sequence"/>
</dbReference>
<gene>
    <name evidence="4" type="ORF">SCF082_LOCUS24419</name>
</gene>
<dbReference type="PANTHER" id="PTHR35936:SF25">
    <property type="entry name" value="ABC TRANSPORTER SUBSTRATE-BINDING PROTEIN"/>
    <property type="match status" value="1"/>
</dbReference>
<organism evidence="4 5">
    <name type="scientific">Durusdinium trenchii</name>
    <dbReference type="NCBI Taxonomy" id="1381693"/>
    <lineage>
        <taxon>Eukaryota</taxon>
        <taxon>Sar</taxon>
        <taxon>Alveolata</taxon>
        <taxon>Dinophyceae</taxon>
        <taxon>Suessiales</taxon>
        <taxon>Symbiodiniaceae</taxon>
        <taxon>Durusdinium</taxon>
    </lineage>
</organism>
<evidence type="ECO:0000259" key="3">
    <source>
        <dbReference type="SMART" id="SM00062"/>
    </source>
</evidence>
<feature type="chain" id="PRO_5047396523" evidence="2">
    <location>
        <begin position="27"/>
        <end position="448"/>
    </location>
</feature>
<dbReference type="SUPFAM" id="SSF53850">
    <property type="entry name" value="Periplasmic binding protein-like II"/>
    <property type="match status" value="2"/>
</dbReference>
<feature type="domain" description="Solute-binding protein family 3/N-terminal" evidence="3">
    <location>
        <begin position="222"/>
        <end position="447"/>
    </location>
</feature>
<evidence type="ECO:0000256" key="2">
    <source>
        <dbReference type="SAM" id="SignalP"/>
    </source>
</evidence>
<evidence type="ECO:0000313" key="5">
    <source>
        <dbReference type="Proteomes" id="UP001642464"/>
    </source>
</evidence>
<name>A0ABP0LVM5_9DINO</name>
<keyword evidence="1 2" id="KW-0732">Signal</keyword>
<comment type="caution">
    <text evidence="4">The sequence shown here is derived from an EMBL/GenBank/DDBJ whole genome shotgun (WGS) entry which is preliminary data.</text>
</comment>
<proteinExistence type="predicted"/>
<keyword evidence="5" id="KW-1185">Reference proteome</keyword>
<dbReference type="PANTHER" id="PTHR35936">
    <property type="entry name" value="MEMBRANE-BOUND LYTIC MUREIN TRANSGLYCOSYLASE F"/>
    <property type="match status" value="1"/>
</dbReference>
<reference evidence="4 5" key="1">
    <citation type="submission" date="2024-02" db="EMBL/GenBank/DDBJ databases">
        <authorList>
            <person name="Chen Y."/>
            <person name="Shah S."/>
            <person name="Dougan E. K."/>
            <person name="Thang M."/>
            <person name="Chan C."/>
        </authorList>
    </citation>
    <scope>NUCLEOTIDE SEQUENCE [LARGE SCALE GENOMIC DNA]</scope>
</reference>
<accession>A0ABP0LVM5</accession>
<protein>
    <submittedName>
        <fullName evidence="4">ABC-type amino acid transport/signal transduction system</fullName>
    </submittedName>
</protein>
<evidence type="ECO:0000256" key="1">
    <source>
        <dbReference type="ARBA" id="ARBA00022729"/>
    </source>
</evidence>